<dbReference type="Proteomes" id="UP000295292">
    <property type="component" value="Unassembled WGS sequence"/>
</dbReference>
<keyword evidence="2" id="KW-0808">Transferase</keyword>
<dbReference type="PANTHER" id="PTHR43792:SF16">
    <property type="entry name" value="N-ACETYLTRANSFERASE DOMAIN-CONTAINING PROTEIN"/>
    <property type="match status" value="1"/>
</dbReference>
<evidence type="ECO:0000259" key="1">
    <source>
        <dbReference type="PROSITE" id="PS51186"/>
    </source>
</evidence>
<dbReference type="Gene3D" id="3.40.630.30">
    <property type="match status" value="1"/>
</dbReference>
<dbReference type="InterPro" id="IPR016181">
    <property type="entry name" value="Acyl_CoA_acyltransferase"/>
</dbReference>
<dbReference type="EMBL" id="SNYV01000013">
    <property type="protein sequence ID" value="TDQ78140.1"/>
    <property type="molecule type" value="Genomic_DNA"/>
</dbReference>
<keyword evidence="3" id="KW-1185">Reference proteome</keyword>
<sequence length="579" mass="68174">MTKLKVFQISLPVYSVDKALMFRKYRKKIGYSAYECSFLIGKHDFFIRDIESLLEKSWFSTEDTNYVLLIFEDELENLFPTIAHNNNYSVVVKKSIGLKRKLLLEIDMEILGISDSHRKYSIQEEEKHVELPTSLELEDEQTLRDFIFTLYREGFFNNTKTALEIFDVCREEENFGRNFHPRYMIRALDYYTNRKSGNPILNNSRTNLFSRRLFFKPVDFEISESSGPISKVAIDKGFPSFRKAAEWVSKLDYRRNIDKDNVLCLFEEQCGTCSTKHVLLKRLADENGNEELQLMLGIFAMNAKNTPAIKDTLKKYKLKYIPEAHNYLRAYNYILDCTGIGINETKFELDIIQELEIQPDQITDFKVKYHKDFVDNWIEENKISYSLDELWKIREECIKTIVLSRLELKTERLMLRPFRKEDGAAMYELNDDPEVLQYTGDIQFVDMTATECFLENYTQYEEYGVGRMIVVLKSTGEILGWCGLKYHPEEDEYDIGYRFYKRHWGKGYATESAKAIMADGFARIGMKQILGRARVENTASIHVFDKLGMEFVKDYMEDDCKWVLYQIKQPSRDARATFF</sequence>
<dbReference type="InterPro" id="IPR000182">
    <property type="entry name" value="GNAT_dom"/>
</dbReference>
<accession>A0A4R6WK74</accession>
<evidence type="ECO:0000313" key="3">
    <source>
        <dbReference type="Proteomes" id="UP000295292"/>
    </source>
</evidence>
<dbReference type="AlphaFoldDB" id="A0A4R6WK74"/>
<organism evidence="2 3">
    <name type="scientific">Sphingobacterium yanglingense</name>
    <dbReference type="NCBI Taxonomy" id="1437280"/>
    <lineage>
        <taxon>Bacteria</taxon>
        <taxon>Pseudomonadati</taxon>
        <taxon>Bacteroidota</taxon>
        <taxon>Sphingobacteriia</taxon>
        <taxon>Sphingobacteriales</taxon>
        <taxon>Sphingobacteriaceae</taxon>
        <taxon>Sphingobacterium</taxon>
    </lineage>
</organism>
<reference evidence="2 3" key="1">
    <citation type="submission" date="2019-03" db="EMBL/GenBank/DDBJ databases">
        <title>Genomic Encyclopedia of Archaeal and Bacterial Type Strains, Phase II (KMG-II): from individual species to whole genera.</title>
        <authorList>
            <person name="Goeker M."/>
        </authorList>
    </citation>
    <scope>NUCLEOTIDE SEQUENCE [LARGE SCALE GENOMIC DNA]</scope>
    <source>
        <strain evidence="2 3">DSM 28353</strain>
    </source>
</reference>
<dbReference type="PANTHER" id="PTHR43792">
    <property type="entry name" value="GNAT FAMILY, PUTATIVE (AFU_ORTHOLOGUE AFUA_3G00765)-RELATED-RELATED"/>
    <property type="match status" value="1"/>
</dbReference>
<feature type="domain" description="N-acetyltransferase" evidence="1">
    <location>
        <begin position="413"/>
        <end position="570"/>
    </location>
</feature>
<dbReference type="SUPFAM" id="SSF55729">
    <property type="entry name" value="Acyl-CoA N-acyltransferases (Nat)"/>
    <property type="match status" value="1"/>
</dbReference>
<gene>
    <name evidence="2" type="ORF">CLV99_2118</name>
</gene>
<dbReference type="PROSITE" id="PS51186">
    <property type="entry name" value="GNAT"/>
    <property type="match status" value="1"/>
</dbReference>
<protein>
    <submittedName>
        <fullName evidence="2">RimJ/RimL family protein N-acetyltransferase</fullName>
    </submittedName>
</protein>
<comment type="caution">
    <text evidence="2">The sequence shown here is derived from an EMBL/GenBank/DDBJ whole genome shotgun (WGS) entry which is preliminary data.</text>
</comment>
<proteinExistence type="predicted"/>
<dbReference type="InterPro" id="IPR051531">
    <property type="entry name" value="N-acetyltransferase"/>
</dbReference>
<dbReference type="Pfam" id="PF13302">
    <property type="entry name" value="Acetyltransf_3"/>
    <property type="match status" value="1"/>
</dbReference>
<dbReference type="RefSeq" id="WP_133584391.1">
    <property type="nucleotide sequence ID" value="NZ_SNYV01000013.1"/>
</dbReference>
<evidence type="ECO:0000313" key="2">
    <source>
        <dbReference type="EMBL" id="TDQ78140.1"/>
    </source>
</evidence>
<dbReference type="OrthoDB" id="5649947at2"/>
<dbReference type="GO" id="GO:0016747">
    <property type="term" value="F:acyltransferase activity, transferring groups other than amino-acyl groups"/>
    <property type="evidence" value="ECO:0007669"/>
    <property type="project" value="InterPro"/>
</dbReference>
<name>A0A4R6WK74_9SPHI</name>